<keyword evidence="1" id="KW-0812">Transmembrane</keyword>
<sequence length="367" mass="40199">MKKLIALVALLVLAILQTPMANAATVEITITEPTHRQIDGVFIDDELINLLAYEGRLGQLVFNPSRGNRSWFIDPQLIEEVTAMTSDYVLTNGDSGTGADVAKAWLNQFSAITRGEQITALPYGNPSGYWLSKLAPAKKVFYLQFGAKRLAAIIGREVSQMTNYPSGERYQVDFLTTQTFRGSQIVLKVNSNYMLLEEIEKFQAQSAAVFHPALRNGNRTLLALDLMTSTQLLSNKIRLAPGRFTVTSTKQDLPITLINDFPNPVTVAVKISASNGKVLIGSVKNQIVNGKSKVQVMIPIEVVTSGKSDLIVSLSSDKGKALSSEVIYPVTLKVISPIATWITTGGAIILFISALVQSFRRIRKKRV</sequence>
<evidence type="ECO:0000256" key="1">
    <source>
        <dbReference type="SAM" id="Phobius"/>
    </source>
</evidence>
<dbReference type="EMBL" id="CAEZYD010000001">
    <property type="protein sequence ID" value="CAB4698294.1"/>
    <property type="molecule type" value="Genomic_DNA"/>
</dbReference>
<evidence type="ECO:0000313" key="5">
    <source>
        <dbReference type="EMBL" id="CAB4837078.1"/>
    </source>
</evidence>
<dbReference type="InterPro" id="IPR046112">
    <property type="entry name" value="DUF6049"/>
</dbReference>
<evidence type="ECO:0000313" key="4">
    <source>
        <dbReference type="EMBL" id="CAB4815702.1"/>
    </source>
</evidence>
<keyword evidence="1" id="KW-1133">Transmembrane helix</keyword>
<dbReference type="EMBL" id="CAFBNU010000006">
    <property type="protein sequence ID" value="CAB4965165.1"/>
    <property type="molecule type" value="Genomic_DNA"/>
</dbReference>
<evidence type="ECO:0000313" key="6">
    <source>
        <dbReference type="EMBL" id="CAB4901893.1"/>
    </source>
</evidence>
<dbReference type="AlphaFoldDB" id="A0A6J7GCH0"/>
<evidence type="ECO:0000313" key="3">
    <source>
        <dbReference type="EMBL" id="CAB4698294.1"/>
    </source>
</evidence>
<evidence type="ECO:0000313" key="8">
    <source>
        <dbReference type="EMBL" id="CAB5030854.1"/>
    </source>
</evidence>
<organism evidence="6">
    <name type="scientific">freshwater metagenome</name>
    <dbReference type="NCBI Taxonomy" id="449393"/>
    <lineage>
        <taxon>unclassified sequences</taxon>
        <taxon>metagenomes</taxon>
        <taxon>ecological metagenomes</taxon>
    </lineage>
</organism>
<keyword evidence="1" id="KW-0472">Membrane</keyword>
<feature type="transmembrane region" description="Helical" evidence="1">
    <location>
        <begin position="338"/>
        <end position="356"/>
    </location>
</feature>
<dbReference type="EMBL" id="CAFAAZ010000002">
    <property type="protein sequence ID" value="CAB4815702.1"/>
    <property type="molecule type" value="Genomic_DNA"/>
</dbReference>
<evidence type="ECO:0000313" key="7">
    <source>
        <dbReference type="EMBL" id="CAB4965165.1"/>
    </source>
</evidence>
<dbReference type="EMBL" id="CAFBPT010000006">
    <property type="protein sequence ID" value="CAB5030854.1"/>
    <property type="molecule type" value="Genomic_DNA"/>
</dbReference>
<dbReference type="Pfam" id="PF19516">
    <property type="entry name" value="DUF6049"/>
    <property type="match status" value="1"/>
</dbReference>
<gene>
    <name evidence="2" type="ORF">UFOPK2343_00441</name>
    <name evidence="3" type="ORF">UFOPK2652_00007</name>
    <name evidence="4" type="ORF">UFOPK3128_00412</name>
    <name evidence="5" type="ORF">UFOPK3227_00085</name>
    <name evidence="6" type="ORF">UFOPK3511_01091</name>
    <name evidence="7" type="ORF">UFOPK3880_00784</name>
    <name evidence="8" type="ORF">UFOPK4146_00956</name>
</gene>
<reference evidence="6" key="1">
    <citation type="submission" date="2020-05" db="EMBL/GenBank/DDBJ databases">
        <authorList>
            <person name="Chiriac C."/>
            <person name="Salcher M."/>
            <person name="Ghai R."/>
            <person name="Kavagutti S V."/>
        </authorList>
    </citation>
    <scope>NUCLEOTIDE SEQUENCE</scope>
</reference>
<name>A0A6J7GCH0_9ZZZZ</name>
<dbReference type="EMBL" id="CAFBMA010000015">
    <property type="protein sequence ID" value="CAB4901893.1"/>
    <property type="molecule type" value="Genomic_DNA"/>
</dbReference>
<dbReference type="EMBL" id="CAEZXD010000007">
    <property type="protein sequence ID" value="CAB4672013.1"/>
    <property type="molecule type" value="Genomic_DNA"/>
</dbReference>
<dbReference type="EMBL" id="CAFAHD010000004">
    <property type="protein sequence ID" value="CAB4837078.1"/>
    <property type="molecule type" value="Genomic_DNA"/>
</dbReference>
<evidence type="ECO:0000313" key="2">
    <source>
        <dbReference type="EMBL" id="CAB4672013.1"/>
    </source>
</evidence>
<accession>A0A6J7GCH0</accession>
<proteinExistence type="predicted"/>
<protein>
    <submittedName>
        <fullName evidence="6">Unannotated protein</fullName>
    </submittedName>
</protein>